<name>Q3SUS5_NITWN</name>
<dbReference type="GO" id="GO:0009279">
    <property type="term" value="C:cell outer membrane"/>
    <property type="evidence" value="ECO:0007669"/>
    <property type="project" value="UniProtKB-SubCell"/>
</dbReference>
<keyword evidence="2 8" id="KW-0813">Transport</keyword>
<dbReference type="CDD" id="cd01347">
    <property type="entry name" value="ligand_gated_channel"/>
    <property type="match status" value="1"/>
</dbReference>
<dbReference type="KEGG" id="nwi:Nwi_0700"/>
<keyword evidence="5 9" id="KW-0798">TonB box</keyword>
<gene>
    <name evidence="13" type="ordered locus">Nwi_0700</name>
</gene>
<feature type="chain" id="PRO_5004229266" evidence="10">
    <location>
        <begin position="36"/>
        <end position="785"/>
    </location>
</feature>
<dbReference type="InterPro" id="IPR000531">
    <property type="entry name" value="Beta-barrel_TonB"/>
</dbReference>
<dbReference type="PROSITE" id="PS52016">
    <property type="entry name" value="TONB_DEPENDENT_REC_3"/>
    <property type="match status" value="1"/>
</dbReference>
<dbReference type="InterPro" id="IPR036942">
    <property type="entry name" value="Beta-barrel_TonB_sf"/>
</dbReference>
<dbReference type="OrthoDB" id="9760333at2"/>
<feature type="domain" description="TonB-dependent receptor-like beta-barrel" evidence="11">
    <location>
        <begin position="264"/>
        <end position="753"/>
    </location>
</feature>
<evidence type="ECO:0000256" key="8">
    <source>
        <dbReference type="PROSITE-ProRule" id="PRU01360"/>
    </source>
</evidence>
<evidence type="ECO:0000256" key="3">
    <source>
        <dbReference type="ARBA" id="ARBA00022452"/>
    </source>
</evidence>
<keyword evidence="10" id="KW-0732">Signal</keyword>
<comment type="similarity">
    <text evidence="8 9">Belongs to the TonB-dependent receptor family.</text>
</comment>
<dbReference type="eggNOG" id="COG4774">
    <property type="taxonomic scope" value="Bacteria"/>
</dbReference>
<dbReference type="InterPro" id="IPR039426">
    <property type="entry name" value="TonB-dep_rcpt-like"/>
</dbReference>
<keyword evidence="6 8" id="KW-0472">Membrane</keyword>
<dbReference type="SUPFAM" id="SSF56935">
    <property type="entry name" value="Porins"/>
    <property type="match status" value="1"/>
</dbReference>
<dbReference type="STRING" id="323098.Nwi_0700"/>
<sequence>MTKKLEVQLYSSISHLALSAGLAVSLAAIAQPASAQSSQTSSAIALDTINVQGEGGAPSSGEGAYNVTMASSPRQTAPLLDTPQTVTVVPQAVIRQTGARNLTEVLRTTPGISFEGGENGFGTSSNTFQMRGFDASGSLFIDNVRSNGSYTRDIFNVDRVEVFKGAAADNGRGNAGGYINMVTKLPSLQNFTQFDTFSGFSEYGNQPQKRGTVDLNYIVAPNTAVRFNALLEQSGIPGRDLAENKAWGVAPSVALGLGTDFRTFLAFEHLSRRDRPDWGVPGATVPGLVTYNPATMGVRRNAFYGLRSDFDNVDADRVLGRFEYDITRRITISNQTVWAQVDRTTRFTQPTGFTAPATAATSTTFYGRRNQTVSNITNMTIDVDTGPFNHKIATGLEFNHETSDANRFGSISSTTNPALLANLFDPNPDRAGPAPFNPTENNRASVSTAAAYFYDTIKLSEQWQITGGLRAEHYKVDINSRTVAGAPTGLGNFNDTRTTLNGKVGLVYKPVRNASIYGSFGVSHLPPGSYLSNEDISRTGDNAFPGLVQGADPVRFHNYELGSKVDFFNKRLMVAAALFRTEKVNAPITGIDPSIPGDVVGLKGYGKQIVQGVELSVTGALTENWNVFGGAAFMDSRREHSAYLDLVRRTANPGDFTANAGNGPWTSTNGDALAFTPRATANLWTTYHVPATNLTIGGGIRYVGTSYLGRPDTASRIIPNGRFGQLPAYTVVDLMASYELHKDVIVRFNIDNVADNRYAMSTNWSGVRALLGPSRNYRVSTSFRF</sequence>
<dbReference type="InterPro" id="IPR037066">
    <property type="entry name" value="Plug_dom_sf"/>
</dbReference>
<evidence type="ECO:0000259" key="12">
    <source>
        <dbReference type="Pfam" id="PF07715"/>
    </source>
</evidence>
<evidence type="ECO:0000256" key="7">
    <source>
        <dbReference type="ARBA" id="ARBA00023237"/>
    </source>
</evidence>
<dbReference type="Pfam" id="PF00593">
    <property type="entry name" value="TonB_dep_Rec_b-barrel"/>
    <property type="match status" value="1"/>
</dbReference>
<proteinExistence type="inferred from homology"/>
<keyword evidence="4 8" id="KW-0812">Transmembrane</keyword>
<keyword evidence="14" id="KW-1185">Reference proteome</keyword>
<dbReference type="Proteomes" id="UP000002531">
    <property type="component" value="Chromosome"/>
</dbReference>
<evidence type="ECO:0000256" key="1">
    <source>
        <dbReference type="ARBA" id="ARBA00004571"/>
    </source>
</evidence>
<feature type="signal peptide" evidence="10">
    <location>
        <begin position="1"/>
        <end position="35"/>
    </location>
</feature>
<keyword evidence="13" id="KW-0675">Receptor</keyword>
<dbReference type="EMBL" id="CP000115">
    <property type="protein sequence ID" value="ABA03966.1"/>
    <property type="molecule type" value="Genomic_DNA"/>
</dbReference>
<evidence type="ECO:0000256" key="2">
    <source>
        <dbReference type="ARBA" id="ARBA00022448"/>
    </source>
</evidence>
<reference evidence="13 14" key="1">
    <citation type="journal article" date="2006" name="Appl. Environ. Microbiol.">
        <title>Genome sequence of the chemolithoautotrophic nitrite-oxidizing bacterium Nitrobacter winogradskyi Nb-255.</title>
        <authorList>
            <person name="Starkenburg S.R."/>
            <person name="Chain P.S."/>
            <person name="Sayavedra-Soto L.A."/>
            <person name="Hauser L."/>
            <person name="Land M.L."/>
            <person name="Larimer F.W."/>
            <person name="Malfatti S.A."/>
            <person name="Klotz M.G."/>
            <person name="Bottomley P.J."/>
            <person name="Arp D.J."/>
            <person name="Hickey W.J."/>
        </authorList>
    </citation>
    <scope>NUCLEOTIDE SEQUENCE [LARGE SCALE GENOMIC DNA]</scope>
    <source>
        <strain evidence="14">ATCC 25391 / DSM 10237 / CIP 104748 / NCIMB 11846 / Nb-255</strain>
    </source>
</reference>
<keyword evidence="3 8" id="KW-1134">Transmembrane beta strand</keyword>
<protein>
    <submittedName>
        <fullName evidence="13">TonB-dependent receptor</fullName>
    </submittedName>
</protein>
<dbReference type="PANTHER" id="PTHR32552:SF83">
    <property type="entry name" value="BLR3904 PROTEIN"/>
    <property type="match status" value="1"/>
</dbReference>
<evidence type="ECO:0000256" key="9">
    <source>
        <dbReference type="RuleBase" id="RU003357"/>
    </source>
</evidence>
<dbReference type="InterPro" id="IPR012910">
    <property type="entry name" value="Plug_dom"/>
</dbReference>
<dbReference type="PANTHER" id="PTHR32552">
    <property type="entry name" value="FERRICHROME IRON RECEPTOR-RELATED"/>
    <property type="match status" value="1"/>
</dbReference>
<dbReference type="Gene3D" id="2.170.130.10">
    <property type="entry name" value="TonB-dependent receptor, plug domain"/>
    <property type="match status" value="1"/>
</dbReference>
<dbReference type="Gene3D" id="2.40.170.20">
    <property type="entry name" value="TonB-dependent receptor, beta-barrel domain"/>
    <property type="match status" value="1"/>
</dbReference>
<organism evidence="13 14">
    <name type="scientific">Nitrobacter winogradskyi (strain ATCC 25391 / DSM 10237 / CIP 104748 / NCIMB 11846 / Nb-255)</name>
    <dbReference type="NCBI Taxonomy" id="323098"/>
    <lineage>
        <taxon>Bacteria</taxon>
        <taxon>Pseudomonadati</taxon>
        <taxon>Pseudomonadota</taxon>
        <taxon>Alphaproteobacteria</taxon>
        <taxon>Hyphomicrobiales</taxon>
        <taxon>Nitrobacteraceae</taxon>
        <taxon>Nitrobacter</taxon>
    </lineage>
</organism>
<dbReference type="RefSeq" id="WP_011314022.1">
    <property type="nucleotide sequence ID" value="NC_007406.1"/>
</dbReference>
<dbReference type="GO" id="GO:0015344">
    <property type="term" value="F:siderophore uptake transmembrane transporter activity"/>
    <property type="evidence" value="ECO:0007669"/>
    <property type="project" value="TreeGrafter"/>
</dbReference>
<evidence type="ECO:0000256" key="4">
    <source>
        <dbReference type="ARBA" id="ARBA00022692"/>
    </source>
</evidence>
<evidence type="ECO:0000256" key="10">
    <source>
        <dbReference type="SAM" id="SignalP"/>
    </source>
</evidence>
<feature type="domain" description="TonB-dependent receptor plug" evidence="12">
    <location>
        <begin position="79"/>
        <end position="177"/>
    </location>
</feature>
<keyword evidence="7 8" id="KW-0998">Cell outer membrane</keyword>
<evidence type="ECO:0000313" key="14">
    <source>
        <dbReference type="Proteomes" id="UP000002531"/>
    </source>
</evidence>
<dbReference type="AlphaFoldDB" id="Q3SUS5"/>
<comment type="subcellular location">
    <subcellularLocation>
        <location evidence="1 8">Cell outer membrane</location>
        <topology evidence="1 8">Multi-pass membrane protein</topology>
    </subcellularLocation>
</comment>
<dbReference type="Pfam" id="PF07715">
    <property type="entry name" value="Plug"/>
    <property type="match status" value="1"/>
</dbReference>
<evidence type="ECO:0000259" key="11">
    <source>
        <dbReference type="Pfam" id="PF00593"/>
    </source>
</evidence>
<dbReference type="HOGENOM" id="CLU_008287_9_1_5"/>
<evidence type="ECO:0000256" key="5">
    <source>
        <dbReference type="ARBA" id="ARBA00023077"/>
    </source>
</evidence>
<evidence type="ECO:0000313" key="13">
    <source>
        <dbReference type="EMBL" id="ABA03966.1"/>
    </source>
</evidence>
<accession>Q3SUS5</accession>
<evidence type="ECO:0000256" key="6">
    <source>
        <dbReference type="ARBA" id="ARBA00023136"/>
    </source>
</evidence>